<feature type="compositionally biased region" description="Pro residues" evidence="2">
    <location>
        <begin position="469"/>
        <end position="481"/>
    </location>
</feature>
<sequence length="645" mass="70081">MQHIPPPDAPALALDDILRPMSPSPAPQPLTPDPSCSTFLEHRFPHPANHPDNASIIHSAVLPPRATSPEPLDYLELESIRAHVQEYVLSPNTKEAELAAMVLRLISQCLLHPSPGQLASQAETIAELAFQRDLLLHEQADERERWRSERDSWRRMADILASKARAAYEPIYRDQASPSTAQDDLKTSRRRLADTQTRMSVLESELSRLRPLLSMQATLLRDPDLWRSQELSGLVAERIAAYARRWKGKERATHPSDSLTNVDASQNAALPNSSHPSFVPQIATPTIPDTTSHAQQADIPKPPSTTDAAPPPPPDLQHKSDRHHRHRKDRDKDRDKDRKYRHRYQPSKPILADARAECILAAARTIGRARAGVLSGLVKERAKLESEADALAAQNMQASNEYQDTHHVLLSPPTSQPRPSVAGATTSQTPYEGQAGSSSPPVPLAASYRGHANTASGGAPSTHRRLAPSPFPAHAPAPAPAPSLSFARTSHLPTHLHPSGHAYSASAQGRHPHAVPQPGYMYFAPGPGQSGPVPYVVPVAWGVPGTPTAPPTGSSRQRHADEYAQAESSSSTRTPARNRTNSTTESVSTPMDSLVNAARSLIEDEDYDDERDTAPTGAETDTVEEDAGADETPSGSKAKESRRAQ</sequence>
<evidence type="ECO:0000256" key="1">
    <source>
        <dbReference type="SAM" id="Coils"/>
    </source>
</evidence>
<dbReference type="Proteomes" id="UP001215151">
    <property type="component" value="Unassembled WGS sequence"/>
</dbReference>
<feature type="region of interest" description="Disordered" evidence="2">
    <location>
        <begin position="1"/>
        <end position="34"/>
    </location>
</feature>
<accession>A0AAD7TPC0</accession>
<organism evidence="3 4">
    <name type="scientific">Trametes cubensis</name>
    <dbReference type="NCBI Taxonomy" id="1111947"/>
    <lineage>
        <taxon>Eukaryota</taxon>
        <taxon>Fungi</taxon>
        <taxon>Dikarya</taxon>
        <taxon>Basidiomycota</taxon>
        <taxon>Agaricomycotina</taxon>
        <taxon>Agaricomycetes</taxon>
        <taxon>Polyporales</taxon>
        <taxon>Polyporaceae</taxon>
        <taxon>Trametes</taxon>
    </lineage>
</organism>
<feature type="compositionally biased region" description="Basic residues" evidence="2">
    <location>
        <begin position="320"/>
        <end position="329"/>
    </location>
</feature>
<gene>
    <name evidence="3" type="ORF">ONZ51_g8059</name>
</gene>
<feature type="coiled-coil region" evidence="1">
    <location>
        <begin position="374"/>
        <end position="401"/>
    </location>
</feature>
<dbReference type="EMBL" id="JAPEVG010000233">
    <property type="protein sequence ID" value="KAJ8473146.1"/>
    <property type="molecule type" value="Genomic_DNA"/>
</dbReference>
<feature type="compositionally biased region" description="Polar residues" evidence="2">
    <location>
        <begin position="566"/>
        <end position="591"/>
    </location>
</feature>
<proteinExistence type="predicted"/>
<keyword evidence="4" id="KW-1185">Reference proteome</keyword>
<name>A0AAD7TPC0_9APHY</name>
<feature type="compositionally biased region" description="Polar residues" evidence="2">
    <location>
        <begin position="423"/>
        <end position="439"/>
    </location>
</feature>
<feature type="region of interest" description="Disordered" evidence="2">
    <location>
        <begin position="267"/>
        <end position="348"/>
    </location>
</feature>
<feature type="region of interest" description="Disordered" evidence="2">
    <location>
        <begin position="547"/>
        <end position="645"/>
    </location>
</feature>
<reference evidence="3" key="1">
    <citation type="submission" date="2022-11" db="EMBL/GenBank/DDBJ databases">
        <title>Genome Sequence of Cubamyces cubensis.</title>
        <authorList>
            <person name="Buettner E."/>
        </authorList>
    </citation>
    <scope>NUCLEOTIDE SEQUENCE</scope>
    <source>
        <strain evidence="3">MPL-01</strain>
    </source>
</reference>
<protein>
    <submittedName>
        <fullName evidence="3">Uncharacterized protein</fullName>
    </submittedName>
</protein>
<feature type="compositionally biased region" description="Polar residues" evidence="2">
    <location>
        <begin position="267"/>
        <end position="276"/>
    </location>
</feature>
<feature type="compositionally biased region" description="Polar residues" evidence="2">
    <location>
        <begin position="283"/>
        <end position="295"/>
    </location>
</feature>
<evidence type="ECO:0000313" key="4">
    <source>
        <dbReference type="Proteomes" id="UP001215151"/>
    </source>
</evidence>
<evidence type="ECO:0000256" key="2">
    <source>
        <dbReference type="SAM" id="MobiDB-lite"/>
    </source>
</evidence>
<comment type="caution">
    <text evidence="3">The sequence shown here is derived from an EMBL/GenBank/DDBJ whole genome shotgun (WGS) entry which is preliminary data.</text>
</comment>
<keyword evidence="1" id="KW-0175">Coiled coil</keyword>
<dbReference type="AlphaFoldDB" id="A0AAD7TPC0"/>
<feature type="compositionally biased region" description="Pro residues" evidence="2">
    <location>
        <begin position="22"/>
        <end position="32"/>
    </location>
</feature>
<evidence type="ECO:0000313" key="3">
    <source>
        <dbReference type="EMBL" id="KAJ8473146.1"/>
    </source>
</evidence>
<feature type="region of interest" description="Disordered" evidence="2">
    <location>
        <begin position="408"/>
        <end position="512"/>
    </location>
</feature>